<sequence>MSPTSNNARSSLIVQLSPTRNALLSFMVQFTLALFWLGWAVYILAQRDPFSESTLLYYVFLFAALSFLVYVVLQNTSVFGVQSYIEVTSEYIVHKEGVFRKKELATIPQIKAIQLAQRSMLIQERDGSELLLNLRQVRKKRDIRRLKDKIQELAAKHQFEMSTLDSK</sequence>
<dbReference type="EMBL" id="VRTY01000008">
    <property type="protein sequence ID" value="TXK51560.1"/>
    <property type="molecule type" value="Genomic_DNA"/>
</dbReference>
<evidence type="ECO:0008006" key="4">
    <source>
        <dbReference type="Google" id="ProtNLM"/>
    </source>
</evidence>
<organism evidence="2 3">
    <name type="scientific">Pontibacter qinzhouensis</name>
    <dbReference type="NCBI Taxonomy" id="2603253"/>
    <lineage>
        <taxon>Bacteria</taxon>
        <taxon>Pseudomonadati</taxon>
        <taxon>Bacteroidota</taxon>
        <taxon>Cytophagia</taxon>
        <taxon>Cytophagales</taxon>
        <taxon>Hymenobacteraceae</taxon>
        <taxon>Pontibacter</taxon>
    </lineage>
</organism>
<evidence type="ECO:0000256" key="1">
    <source>
        <dbReference type="SAM" id="Phobius"/>
    </source>
</evidence>
<keyword evidence="1" id="KW-0472">Membrane</keyword>
<keyword evidence="1" id="KW-0812">Transmembrane</keyword>
<evidence type="ECO:0000313" key="3">
    <source>
        <dbReference type="Proteomes" id="UP000321926"/>
    </source>
</evidence>
<evidence type="ECO:0000313" key="2">
    <source>
        <dbReference type="EMBL" id="TXK51560.1"/>
    </source>
</evidence>
<keyword evidence="3" id="KW-1185">Reference proteome</keyword>
<dbReference type="OrthoDB" id="851347at2"/>
<name>A0A5C8KE22_9BACT</name>
<keyword evidence="1" id="KW-1133">Transmembrane helix</keyword>
<dbReference type="AlphaFoldDB" id="A0A5C8KE22"/>
<accession>A0A5C8KE22</accession>
<protein>
    <recommendedName>
        <fullName evidence="4">DUF304 domain-containing protein</fullName>
    </recommendedName>
</protein>
<gene>
    <name evidence="2" type="ORF">FVR03_03250</name>
</gene>
<feature type="transmembrane region" description="Helical" evidence="1">
    <location>
        <begin position="55"/>
        <end position="73"/>
    </location>
</feature>
<dbReference type="Proteomes" id="UP000321926">
    <property type="component" value="Unassembled WGS sequence"/>
</dbReference>
<feature type="transmembrane region" description="Helical" evidence="1">
    <location>
        <begin position="21"/>
        <end position="43"/>
    </location>
</feature>
<comment type="caution">
    <text evidence="2">The sequence shown here is derived from an EMBL/GenBank/DDBJ whole genome shotgun (WGS) entry which is preliminary data.</text>
</comment>
<dbReference type="RefSeq" id="WP_147920335.1">
    <property type="nucleotide sequence ID" value="NZ_VRTY01000008.1"/>
</dbReference>
<reference evidence="2 3" key="1">
    <citation type="submission" date="2019-08" db="EMBL/GenBank/DDBJ databases">
        <authorList>
            <person name="Shi S."/>
        </authorList>
    </citation>
    <scope>NUCLEOTIDE SEQUENCE [LARGE SCALE GENOMIC DNA]</scope>
    <source>
        <strain evidence="2 3">GY10130</strain>
    </source>
</reference>
<proteinExistence type="predicted"/>